<dbReference type="InterPro" id="IPR009324">
    <property type="entry name" value="DUF981"/>
</dbReference>
<organism evidence="2 3">
    <name type="scientific">Tolypothrix bouteillei VB521301</name>
    <dbReference type="NCBI Taxonomy" id="1479485"/>
    <lineage>
        <taxon>Bacteria</taxon>
        <taxon>Bacillati</taxon>
        <taxon>Cyanobacteriota</taxon>
        <taxon>Cyanophyceae</taxon>
        <taxon>Nostocales</taxon>
        <taxon>Tolypothrichaceae</taxon>
        <taxon>Tolypothrix</taxon>
    </lineage>
</organism>
<proteinExistence type="predicted"/>
<dbReference type="AlphaFoldDB" id="A0A8S9SXL5"/>
<accession>A0A8S9SXL5</accession>
<name>A0A8S9SXL5_9CYAN</name>
<keyword evidence="1" id="KW-1133">Transmembrane helix</keyword>
<dbReference type="EMBL" id="JHEG04000001">
    <property type="protein sequence ID" value="KAF3885101.1"/>
    <property type="molecule type" value="Genomic_DNA"/>
</dbReference>
<protein>
    <submittedName>
        <fullName evidence="2">DUF981 domain-containing protein</fullName>
    </submittedName>
</protein>
<gene>
    <name evidence="2" type="ORF">DA73_0400006210</name>
</gene>
<comment type="caution">
    <text evidence="2">The sequence shown here is derived from an EMBL/GenBank/DDBJ whole genome shotgun (WGS) entry which is preliminary data.</text>
</comment>
<keyword evidence="3" id="KW-1185">Reference proteome</keyword>
<keyword evidence="1" id="KW-0812">Transmembrane</keyword>
<reference evidence="2" key="1">
    <citation type="journal article" date="2015" name="Genome Announc.">
        <title>Draft Genome Sequence of Tolypothrix boutellei Strain VB521301.</title>
        <authorList>
            <person name="Chandrababunaidu M.M."/>
            <person name="Singh D."/>
            <person name="Sen D."/>
            <person name="Bhan S."/>
            <person name="Das S."/>
            <person name="Gupta A."/>
            <person name="Adhikary S.P."/>
            <person name="Tripathy S."/>
        </authorList>
    </citation>
    <scope>NUCLEOTIDE SEQUENCE</scope>
    <source>
        <strain evidence="2">VB521301</strain>
    </source>
</reference>
<reference evidence="2" key="2">
    <citation type="submission" date="2019-11" db="EMBL/GenBank/DDBJ databases">
        <title>Improved Assembly of Tolypothrix boutellei genome.</title>
        <authorList>
            <person name="Sarangi A.N."/>
            <person name="Mukherjee M."/>
            <person name="Ghosh S."/>
            <person name="Singh D."/>
            <person name="Das A."/>
            <person name="Kant S."/>
            <person name="Prusty A."/>
            <person name="Tripathy S."/>
        </authorList>
    </citation>
    <scope>NUCLEOTIDE SEQUENCE</scope>
    <source>
        <strain evidence="2">VB521301</strain>
    </source>
</reference>
<dbReference type="Proteomes" id="UP000029738">
    <property type="component" value="Unassembled WGS sequence"/>
</dbReference>
<dbReference type="RefSeq" id="WP_072040799.1">
    <property type="nucleotide sequence ID" value="NZ_JHEG04000001.1"/>
</dbReference>
<feature type="transmembrane region" description="Helical" evidence="1">
    <location>
        <begin position="40"/>
        <end position="60"/>
    </location>
</feature>
<sequence>MFINYISLMLINLVAGLFLLASYVYYGLDQANQKRWIPGFGITGAIALLTGLHMTFTWPVRGSFNIAYGETTILFGILFIATSIALAQGWDLITIAIYGFFAGLAALLIGIRIINLDLTKRPLLTGIGFILTGLAGIFAAPTLYLRTNRTLRLVGTIILIAAAFIFALTGYLTYWGHMADYSNWQPLPMRTP</sequence>
<evidence type="ECO:0000313" key="2">
    <source>
        <dbReference type="EMBL" id="KAF3885101.1"/>
    </source>
</evidence>
<feature type="transmembrane region" description="Helical" evidence="1">
    <location>
        <begin position="126"/>
        <end position="146"/>
    </location>
</feature>
<feature type="transmembrane region" description="Helical" evidence="1">
    <location>
        <begin position="93"/>
        <end position="114"/>
    </location>
</feature>
<keyword evidence="1" id="KW-0472">Membrane</keyword>
<feature type="transmembrane region" description="Helical" evidence="1">
    <location>
        <begin position="153"/>
        <end position="174"/>
    </location>
</feature>
<evidence type="ECO:0000256" key="1">
    <source>
        <dbReference type="SAM" id="Phobius"/>
    </source>
</evidence>
<feature type="transmembrane region" description="Helical" evidence="1">
    <location>
        <begin position="6"/>
        <end position="28"/>
    </location>
</feature>
<dbReference type="Pfam" id="PF06168">
    <property type="entry name" value="DUF981"/>
    <property type="match status" value="1"/>
</dbReference>
<evidence type="ECO:0000313" key="3">
    <source>
        <dbReference type="Proteomes" id="UP000029738"/>
    </source>
</evidence>
<dbReference type="OrthoDB" id="1420765at2"/>
<feature type="transmembrane region" description="Helical" evidence="1">
    <location>
        <begin position="66"/>
        <end position="86"/>
    </location>
</feature>